<dbReference type="InterPro" id="IPR051913">
    <property type="entry name" value="GH2_Domain-Containing"/>
</dbReference>
<dbReference type="InterPro" id="IPR040605">
    <property type="entry name" value="Glyco_hydro2_dom5"/>
</dbReference>
<evidence type="ECO:0000313" key="9">
    <source>
        <dbReference type="EMBL" id="MEN2788995.1"/>
    </source>
</evidence>
<evidence type="ECO:0000259" key="4">
    <source>
        <dbReference type="Pfam" id="PF00703"/>
    </source>
</evidence>
<feature type="domain" description="DUF4982" evidence="7">
    <location>
        <begin position="652"/>
        <end position="711"/>
    </location>
</feature>
<dbReference type="SUPFAM" id="SSF51445">
    <property type="entry name" value="(Trans)glycosidases"/>
    <property type="match status" value="1"/>
</dbReference>
<keyword evidence="10" id="KW-1185">Reference proteome</keyword>
<dbReference type="Pfam" id="PF16355">
    <property type="entry name" value="DUF4982"/>
    <property type="match status" value="1"/>
</dbReference>
<comment type="similarity">
    <text evidence="1">Belongs to the glycosyl hydrolase 2 family.</text>
</comment>
<proteinExistence type="inferred from homology"/>
<dbReference type="InterPro" id="IPR032311">
    <property type="entry name" value="DUF4982"/>
</dbReference>
<evidence type="ECO:0000259" key="5">
    <source>
        <dbReference type="Pfam" id="PF02836"/>
    </source>
</evidence>
<dbReference type="PANTHER" id="PTHR42732">
    <property type="entry name" value="BETA-GALACTOSIDASE"/>
    <property type="match status" value="1"/>
</dbReference>
<dbReference type="Pfam" id="PF00703">
    <property type="entry name" value="Glyco_hydro_2"/>
    <property type="match status" value="1"/>
</dbReference>
<dbReference type="InterPro" id="IPR008979">
    <property type="entry name" value="Galactose-bd-like_sf"/>
</dbReference>
<sequence>MTLDSRTDLRKSLPVAGMRGMKAMLGHLKSARIAFALTAFLAAAMPAAAEEQRLSQGWLFSRGDVGGAEAPALDDRGWKPVAVPHDWSIMDRPDGTGPFDRQAIAGQDSGYLPGGIGWYRRHLKLGASATRKIVRLKFEAIHMDATIWLNGRQLAAHHYGYTAFTVDLTGKLQSGDNVIAIRVNHADPSSRWYAGSGIIRPVTLQILDCVHIEPDTVFVTTPQATPGMGKVAIRASASNCAARAQPVDLVSKVIAADGKVVAQTNQRRTLAARTSVEWSQSLAIPRPALWSPDSPNLYTLVQETRVNGVATDTRRTRFGIRTITVDARNGLRINGQRVVLRGGNIHHDNYMIGAAGAPDADARKAALMKAAGYNAIRSAHNPASQATLDAADKLGMLVIDEAFDSWNKSKRPEDYSRFFASDWPQDIAGMVISGRNHPSVILWSIGNEIPEQGSPLGVETAEKLAERVRALDPTRPVTEAVSIDPPGSDLQFAALDVAGYNYRPHLFASDHLKFPNRVMFTSESTSKDAFEYWRPVETMPWVIGDFVWTAVDYLGESGIGWMGYSQDWQKLAPFPWHLAYCGEIDAIGRKRPAAYYREVLWKTGIDPISAFVRQPEGTEDLPDRHLFPITPPHLDWSLDDVHPSWTWPGQEGKPLEVVVYSELPEVELFLNGVSLGRKRVGVESEYKGLFRAPYAPGRLTAIGYRNGREAARWELRTAGAPAKARVTADRDRLTANGEDLAYVTVELVDAAGTPVYAQSGDRRVTVRVLGAATLAGIGNGNPQDASSFQSDVRRSFHGRVVAAVRAGTRAGPVMVEVEADGLPIARLRLGAGR</sequence>
<comment type="caution">
    <text evidence="9">The sequence shown here is derived from an EMBL/GenBank/DDBJ whole genome shotgun (WGS) entry which is preliminary data.</text>
</comment>
<dbReference type="SUPFAM" id="SSF49303">
    <property type="entry name" value="beta-Galactosidase/glucuronidase domain"/>
    <property type="match status" value="1"/>
</dbReference>
<dbReference type="EMBL" id="JBDIME010000003">
    <property type="protein sequence ID" value="MEN2788995.1"/>
    <property type="molecule type" value="Genomic_DNA"/>
</dbReference>
<dbReference type="InterPro" id="IPR006101">
    <property type="entry name" value="Glyco_hydro_2"/>
</dbReference>
<evidence type="ECO:0000259" key="6">
    <source>
        <dbReference type="Pfam" id="PF02837"/>
    </source>
</evidence>
<dbReference type="InterPro" id="IPR006102">
    <property type="entry name" value="Ig-like_GH2"/>
</dbReference>
<protein>
    <submittedName>
        <fullName evidence="9">Glycoside hydrolase family 2 TIM barrel-domain containing protein</fullName>
    </submittedName>
</protein>
<dbReference type="Pfam" id="PF02836">
    <property type="entry name" value="Glyco_hydro_2_C"/>
    <property type="match status" value="1"/>
</dbReference>
<name>A0ABU9XZL1_9SPHN</name>
<dbReference type="InterPro" id="IPR036156">
    <property type="entry name" value="Beta-gal/glucu_dom_sf"/>
</dbReference>
<evidence type="ECO:0000256" key="1">
    <source>
        <dbReference type="ARBA" id="ARBA00007401"/>
    </source>
</evidence>
<dbReference type="RefSeq" id="WP_343891654.1">
    <property type="nucleotide sequence ID" value="NZ_BAAAEH010000047.1"/>
</dbReference>
<keyword evidence="3" id="KW-0326">Glycosidase</keyword>
<dbReference type="InterPro" id="IPR006104">
    <property type="entry name" value="Glyco_hydro_2_N"/>
</dbReference>
<dbReference type="Pfam" id="PF18565">
    <property type="entry name" value="Glyco_hydro2_C5"/>
    <property type="match status" value="1"/>
</dbReference>
<evidence type="ECO:0000259" key="7">
    <source>
        <dbReference type="Pfam" id="PF16355"/>
    </source>
</evidence>
<dbReference type="Pfam" id="PF02837">
    <property type="entry name" value="Glyco_hydro_2_N"/>
    <property type="match status" value="1"/>
</dbReference>
<dbReference type="GO" id="GO:0016787">
    <property type="term" value="F:hydrolase activity"/>
    <property type="evidence" value="ECO:0007669"/>
    <property type="project" value="UniProtKB-KW"/>
</dbReference>
<dbReference type="InterPro" id="IPR017853">
    <property type="entry name" value="GH"/>
</dbReference>
<dbReference type="SUPFAM" id="SSF49373">
    <property type="entry name" value="Invasin/intimin cell-adhesion fragments"/>
    <property type="match status" value="1"/>
</dbReference>
<feature type="domain" description="Glycoside hydrolase family 2 immunoglobulin-like beta-sandwich" evidence="4">
    <location>
        <begin position="210"/>
        <end position="321"/>
    </location>
</feature>
<evidence type="ECO:0000256" key="2">
    <source>
        <dbReference type="ARBA" id="ARBA00022801"/>
    </source>
</evidence>
<dbReference type="Gene3D" id="2.60.120.260">
    <property type="entry name" value="Galactose-binding domain-like"/>
    <property type="match status" value="1"/>
</dbReference>
<evidence type="ECO:0000313" key="10">
    <source>
        <dbReference type="Proteomes" id="UP001419910"/>
    </source>
</evidence>
<feature type="domain" description="Glycoside hydrolase family 2 catalytic" evidence="5">
    <location>
        <begin position="331"/>
        <end position="478"/>
    </location>
</feature>
<dbReference type="InterPro" id="IPR008964">
    <property type="entry name" value="Invasin/intimin_cell_adhesion"/>
</dbReference>
<dbReference type="Proteomes" id="UP001419910">
    <property type="component" value="Unassembled WGS sequence"/>
</dbReference>
<accession>A0ABU9XZL1</accession>
<dbReference type="SUPFAM" id="SSF49785">
    <property type="entry name" value="Galactose-binding domain-like"/>
    <property type="match status" value="1"/>
</dbReference>
<reference evidence="9 10" key="1">
    <citation type="submission" date="2024-05" db="EMBL/GenBank/DDBJ databases">
        <authorList>
            <person name="Liu Q."/>
            <person name="Xin Y.-H."/>
        </authorList>
    </citation>
    <scope>NUCLEOTIDE SEQUENCE [LARGE SCALE GENOMIC DNA]</scope>
    <source>
        <strain evidence="9 10">CGMCC 1.10181</strain>
    </source>
</reference>
<dbReference type="PRINTS" id="PR00132">
    <property type="entry name" value="GLHYDRLASE2"/>
</dbReference>
<evidence type="ECO:0000256" key="3">
    <source>
        <dbReference type="ARBA" id="ARBA00023295"/>
    </source>
</evidence>
<feature type="domain" description="Glycosyl hydrolases family 2 sugar binding" evidence="6">
    <location>
        <begin position="114"/>
        <end position="190"/>
    </location>
</feature>
<dbReference type="Gene3D" id="2.60.40.10">
    <property type="entry name" value="Immunoglobulins"/>
    <property type="match status" value="3"/>
</dbReference>
<dbReference type="PANTHER" id="PTHR42732:SF1">
    <property type="entry name" value="BETA-MANNOSIDASE"/>
    <property type="match status" value="1"/>
</dbReference>
<gene>
    <name evidence="9" type="ORF">ABC974_05105</name>
</gene>
<organism evidence="9 10">
    <name type="scientific">Sphingomonas oligophenolica</name>
    <dbReference type="NCBI Taxonomy" id="301154"/>
    <lineage>
        <taxon>Bacteria</taxon>
        <taxon>Pseudomonadati</taxon>
        <taxon>Pseudomonadota</taxon>
        <taxon>Alphaproteobacteria</taxon>
        <taxon>Sphingomonadales</taxon>
        <taxon>Sphingomonadaceae</taxon>
        <taxon>Sphingomonas</taxon>
    </lineage>
</organism>
<dbReference type="InterPro" id="IPR006103">
    <property type="entry name" value="Glyco_hydro_2_cat"/>
</dbReference>
<feature type="domain" description="Glycoside hydrolase family 2" evidence="8">
    <location>
        <begin position="725"/>
        <end position="825"/>
    </location>
</feature>
<dbReference type="Gene3D" id="3.20.20.80">
    <property type="entry name" value="Glycosidases"/>
    <property type="match status" value="1"/>
</dbReference>
<keyword evidence="2 9" id="KW-0378">Hydrolase</keyword>
<dbReference type="InterPro" id="IPR013783">
    <property type="entry name" value="Ig-like_fold"/>
</dbReference>
<evidence type="ECO:0000259" key="8">
    <source>
        <dbReference type="Pfam" id="PF18565"/>
    </source>
</evidence>